<dbReference type="InterPro" id="IPR003661">
    <property type="entry name" value="HisK_dim/P_dom"/>
</dbReference>
<evidence type="ECO:0000256" key="11">
    <source>
        <dbReference type="ARBA" id="ARBA00023012"/>
    </source>
</evidence>
<dbReference type="PROSITE" id="PS50109">
    <property type="entry name" value="HIS_KIN"/>
    <property type="match status" value="1"/>
</dbReference>
<keyword evidence="9" id="KW-0067">ATP-binding</keyword>
<dbReference type="RefSeq" id="WP_025653061.1">
    <property type="nucleotide sequence ID" value="NZ_VZIZ01000026.1"/>
</dbReference>
<dbReference type="Gene3D" id="3.30.565.10">
    <property type="entry name" value="Histidine kinase-like ATPase, C-terminal domain"/>
    <property type="match status" value="1"/>
</dbReference>
<dbReference type="GO" id="GO:0005524">
    <property type="term" value="F:ATP binding"/>
    <property type="evidence" value="ECO:0007669"/>
    <property type="project" value="UniProtKB-KW"/>
</dbReference>
<feature type="region of interest" description="Disordered" evidence="12">
    <location>
        <begin position="55"/>
        <end position="90"/>
    </location>
</feature>
<evidence type="ECO:0000256" key="2">
    <source>
        <dbReference type="ARBA" id="ARBA00004141"/>
    </source>
</evidence>
<protein>
    <recommendedName>
        <fullName evidence="3">histidine kinase</fullName>
        <ecNumber evidence="3">2.7.13.3</ecNumber>
    </recommendedName>
</protein>
<evidence type="ECO:0000256" key="3">
    <source>
        <dbReference type="ARBA" id="ARBA00012438"/>
    </source>
</evidence>
<dbReference type="GO" id="GO:0005886">
    <property type="term" value="C:plasma membrane"/>
    <property type="evidence" value="ECO:0007669"/>
    <property type="project" value="TreeGrafter"/>
</dbReference>
<keyword evidence="6 13" id="KW-0812">Transmembrane</keyword>
<evidence type="ECO:0000259" key="14">
    <source>
        <dbReference type="PROSITE" id="PS50109"/>
    </source>
</evidence>
<dbReference type="SUPFAM" id="SSF47384">
    <property type="entry name" value="Homodimeric domain of signal transducing histidine kinase"/>
    <property type="match status" value="1"/>
</dbReference>
<evidence type="ECO:0000256" key="6">
    <source>
        <dbReference type="ARBA" id="ARBA00022692"/>
    </source>
</evidence>
<dbReference type="InterPro" id="IPR003594">
    <property type="entry name" value="HATPase_dom"/>
</dbReference>
<keyword evidence="11" id="KW-0902">Two-component regulatory system</keyword>
<dbReference type="EC" id="2.7.13.3" evidence="3"/>
<dbReference type="SMART" id="SM00387">
    <property type="entry name" value="HATPase_c"/>
    <property type="match status" value="1"/>
</dbReference>
<keyword evidence="13" id="KW-0472">Membrane</keyword>
<evidence type="ECO:0000256" key="13">
    <source>
        <dbReference type="SAM" id="Phobius"/>
    </source>
</evidence>
<evidence type="ECO:0000256" key="12">
    <source>
        <dbReference type="SAM" id="MobiDB-lite"/>
    </source>
</evidence>
<accession>A0A6N7BZY1</accession>
<proteinExistence type="predicted"/>
<dbReference type="Pfam" id="PF02518">
    <property type="entry name" value="HATPase_c"/>
    <property type="match status" value="1"/>
</dbReference>
<reference evidence="15 16" key="1">
    <citation type="submission" date="2019-09" db="EMBL/GenBank/DDBJ databases">
        <title>Draft genome sequence of Psychrobacter nivimaris LAMA 639, in search for biotechnological relevant genes.</title>
        <authorList>
            <person name="Lima A.O.S."/>
            <person name="Staloch B.E.K."/>
            <person name="Freitas R.C."/>
            <person name="Niero H."/>
            <person name="Silva M.A.C."/>
        </authorList>
    </citation>
    <scope>NUCLEOTIDE SEQUENCE [LARGE SCALE GENOMIC DNA]</scope>
    <source>
        <strain evidence="15 16">LAMA 639</strain>
    </source>
</reference>
<keyword evidence="4" id="KW-0597">Phosphoprotein</keyword>
<organism evidence="15 16">
    <name type="scientific">Psychrobacter nivimaris</name>
    <dbReference type="NCBI Taxonomy" id="281738"/>
    <lineage>
        <taxon>Bacteria</taxon>
        <taxon>Pseudomonadati</taxon>
        <taxon>Pseudomonadota</taxon>
        <taxon>Gammaproteobacteria</taxon>
        <taxon>Moraxellales</taxon>
        <taxon>Moraxellaceae</taxon>
        <taxon>Psychrobacter</taxon>
    </lineage>
</organism>
<sequence>MKSIQQRLLISLLIGLPLLWLITSSFIAWRLWHEINEMNDTQITQVVRYLMGVSADDSDSQDGDPKTGEQEDSDQEEGKGEHHREKSEKPAAKIYNLKSKELSGDLGDAEDDYMGFAIWDKEGHLLVADENGQSFSFLPDQRGFLEEYNSAYQRLNPFSKRWRLFYAHDDYNGDNGYDDTHEGRVIAVGQNLDSRREMIVEAMSVQVLPMLIGLFSFMILAIGLIRHGLMPLSQISAEVEQRKLQDDSPITADVPKEIQPLVTALNVLFIKVADTLAREQRFTADASHELRSPLAALKLQADLLQQQLLQLSGIENDNQLFYHTQKISDGIERATHLVDQLLVLAKIEPQQQLPPEQLEHPDWLMLTDSVLSDVNRLAREKHIQLKRTVHCDNPADILPILINPVLFKLLIRNLLDNAIRYCPEGCLIELQLDVDNIKVVDNGLGADPEQLARLSERFYRPAGQTQLGSGLGLSIANRIAELHNLTLAFANRSQPETGFVVTVKSKSPLSKPL</sequence>
<dbReference type="EMBL" id="VZIZ01000026">
    <property type="protein sequence ID" value="KAF0568090.1"/>
    <property type="molecule type" value="Genomic_DNA"/>
</dbReference>
<dbReference type="InterPro" id="IPR036097">
    <property type="entry name" value="HisK_dim/P_sf"/>
</dbReference>
<keyword evidence="8 15" id="KW-0418">Kinase</keyword>
<dbReference type="InterPro" id="IPR050428">
    <property type="entry name" value="TCS_sensor_his_kinase"/>
</dbReference>
<evidence type="ECO:0000256" key="7">
    <source>
        <dbReference type="ARBA" id="ARBA00022741"/>
    </source>
</evidence>
<dbReference type="SUPFAM" id="SSF55874">
    <property type="entry name" value="ATPase domain of HSP90 chaperone/DNA topoisomerase II/histidine kinase"/>
    <property type="match status" value="1"/>
</dbReference>
<keyword evidence="10 13" id="KW-1133">Transmembrane helix</keyword>
<feature type="domain" description="Histidine kinase" evidence="14">
    <location>
        <begin position="285"/>
        <end position="507"/>
    </location>
</feature>
<feature type="compositionally biased region" description="Basic and acidic residues" evidence="12">
    <location>
        <begin position="76"/>
        <end position="90"/>
    </location>
</feature>
<dbReference type="InterPro" id="IPR005467">
    <property type="entry name" value="His_kinase_dom"/>
</dbReference>
<evidence type="ECO:0000256" key="10">
    <source>
        <dbReference type="ARBA" id="ARBA00022989"/>
    </source>
</evidence>
<name>A0A6N7BZY1_9GAMM</name>
<evidence type="ECO:0000313" key="15">
    <source>
        <dbReference type="EMBL" id="KAF0568090.1"/>
    </source>
</evidence>
<dbReference type="AlphaFoldDB" id="A0A6N7BZY1"/>
<keyword evidence="5" id="KW-0808">Transferase</keyword>
<dbReference type="SMART" id="SM00388">
    <property type="entry name" value="HisKA"/>
    <property type="match status" value="1"/>
</dbReference>
<dbReference type="Pfam" id="PF00512">
    <property type="entry name" value="HisKA"/>
    <property type="match status" value="1"/>
</dbReference>
<keyword evidence="7" id="KW-0547">Nucleotide-binding</keyword>
<comment type="caution">
    <text evidence="15">The sequence shown here is derived from an EMBL/GenBank/DDBJ whole genome shotgun (WGS) entry which is preliminary data.</text>
</comment>
<dbReference type="Gene3D" id="1.20.5.1040">
    <property type="entry name" value="Sensor protein qsec"/>
    <property type="match status" value="1"/>
</dbReference>
<dbReference type="PANTHER" id="PTHR45436">
    <property type="entry name" value="SENSOR HISTIDINE KINASE YKOH"/>
    <property type="match status" value="1"/>
</dbReference>
<evidence type="ECO:0000256" key="9">
    <source>
        <dbReference type="ARBA" id="ARBA00022840"/>
    </source>
</evidence>
<evidence type="ECO:0000256" key="1">
    <source>
        <dbReference type="ARBA" id="ARBA00000085"/>
    </source>
</evidence>
<dbReference type="CDD" id="cd00082">
    <property type="entry name" value="HisKA"/>
    <property type="match status" value="1"/>
</dbReference>
<evidence type="ECO:0000256" key="8">
    <source>
        <dbReference type="ARBA" id="ARBA00022777"/>
    </source>
</evidence>
<dbReference type="InterPro" id="IPR036890">
    <property type="entry name" value="HATPase_C_sf"/>
</dbReference>
<evidence type="ECO:0000256" key="5">
    <source>
        <dbReference type="ARBA" id="ARBA00022679"/>
    </source>
</evidence>
<evidence type="ECO:0000256" key="4">
    <source>
        <dbReference type="ARBA" id="ARBA00022553"/>
    </source>
</evidence>
<keyword evidence="16" id="KW-1185">Reference proteome</keyword>
<comment type="catalytic activity">
    <reaction evidence="1">
        <text>ATP + protein L-histidine = ADP + protein N-phospho-L-histidine.</text>
        <dbReference type="EC" id="2.7.13.3"/>
    </reaction>
</comment>
<dbReference type="Gene3D" id="1.10.287.130">
    <property type="match status" value="1"/>
</dbReference>
<gene>
    <name evidence="15" type="ORF">FQV37_1426</name>
</gene>
<dbReference type="Proteomes" id="UP000471465">
    <property type="component" value="Unassembled WGS sequence"/>
</dbReference>
<evidence type="ECO:0000313" key="16">
    <source>
        <dbReference type="Proteomes" id="UP000471465"/>
    </source>
</evidence>
<dbReference type="GO" id="GO:0000155">
    <property type="term" value="F:phosphorelay sensor kinase activity"/>
    <property type="evidence" value="ECO:0007669"/>
    <property type="project" value="InterPro"/>
</dbReference>
<dbReference type="PANTHER" id="PTHR45436:SF14">
    <property type="entry name" value="SENSOR PROTEIN QSEC"/>
    <property type="match status" value="1"/>
</dbReference>
<comment type="subcellular location">
    <subcellularLocation>
        <location evidence="2">Membrane</location>
        <topology evidence="2">Multi-pass membrane protein</topology>
    </subcellularLocation>
</comment>
<feature type="transmembrane region" description="Helical" evidence="13">
    <location>
        <begin position="207"/>
        <end position="225"/>
    </location>
</feature>